<sequence length="192" mass="21356">MKQPGALRSRKKCEKLGLLHVHSPPFIFKASVDSQFIVVIVIAVTLSAVSLFYFGRSRRKRNAKQILGRPTFASSLGSNVGNQAIQTQILDFQEFQRDNSLKEVGLLEESRENNHVFVDKEAHLPFWRSSVVHGEVVMIKSSDSSSEVLVSSVNASTSNDSKVVDQSFLPVAYQSSSFEPLAFAERITELQV</sequence>
<dbReference type="EMBL" id="CM039439">
    <property type="protein sequence ID" value="KAI4297590.1"/>
    <property type="molecule type" value="Genomic_DNA"/>
</dbReference>
<proteinExistence type="predicted"/>
<evidence type="ECO:0000313" key="1">
    <source>
        <dbReference type="EMBL" id="KAI4297590.1"/>
    </source>
</evidence>
<comment type="caution">
    <text evidence="1">The sequence shown here is derived from an EMBL/GenBank/DDBJ whole genome shotgun (WGS) entry which is preliminary data.</text>
</comment>
<accession>A0ACB9KKD4</accession>
<evidence type="ECO:0000313" key="2">
    <source>
        <dbReference type="Proteomes" id="UP000828941"/>
    </source>
</evidence>
<protein>
    <submittedName>
        <fullName evidence="1">Uncharacterized protein</fullName>
    </submittedName>
</protein>
<gene>
    <name evidence="1" type="ORF">L6164_037475</name>
</gene>
<dbReference type="Proteomes" id="UP000828941">
    <property type="component" value="Chromosome 14"/>
</dbReference>
<reference evidence="1 2" key="1">
    <citation type="journal article" date="2022" name="DNA Res.">
        <title>Chromosomal-level genome assembly of the orchid tree Bauhinia variegata (Leguminosae; Cercidoideae) supports the allotetraploid origin hypothesis of Bauhinia.</title>
        <authorList>
            <person name="Zhong Y."/>
            <person name="Chen Y."/>
            <person name="Zheng D."/>
            <person name="Pang J."/>
            <person name="Liu Y."/>
            <person name="Luo S."/>
            <person name="Meng S."/>
            <person name="Qian L."/>
            <person name="Wei D."/>
            <person name="Dai S."/>
            <person name="Zhou R."/>
        </authorList>
    </citation>
    <scope>NUCLEOTIDE SEQUENCE [LARGE SCALE GENOMIC DNA]</scope>
    <source>
        <strain evidence="1">BV-YZ2020</strain>
    </source>
</reference>
<keyword evidence="2" id="KW-1185">Reference proteome</keyword>
<organism evidence="1 2">
    <name type="scientific">Bauhinia variegata</name>
    <name type="common">Purple orchid tree</name>
    <name type="synonym">Phanera variegata</name>
    <dbReference type="NCBI Taxonomy" id="167791"/>
    <lineage>
        <taxon>Eukaryota</taxon>
        <taxon>Viridiplantae</taxon>
        <taxon>Streptophyta</taxon>
        <taxon>Embryophyta</taxon>
        <taxon>Tracheophyta</taxon>
        <taxon>Spermatophyta</taxon>
        <taxon>Magnoliopsida</taxon>
        <taxon>eudicotyledons</taxon>
        <taxon>Gunneridae</taxon>
        <taxon>Pentapetalae</taxon>
        <taxon>rosids</taxon>
        <taxon>fabids</taxon>
        <taxon>Fabales</taxon>
        <taxon>Fabaceae</taxon>
        <taxon>Cercidoideae</taxon>
        <taxon>Cercideae</taxon>
        <taxon>Bauhiniinae</taxon>
        <taxon>Bauhinia</taxon>
    </lineage>
</organism>
<name>A0ACB9KKD4_BAUVA</name>